<keyword evidence="2" id="KW-0732">Signal</keyword>
<sequence length="313" mass="34799">MAWCFVLGFVLLLSSSSFGNSTTAAPDVFCGSVEDFNECKNALQYTGCVADRGKCSCKDHKPFCRCNNYRQGSVDYWYLGTGCEQEWSTTTLILVATLPGLCLALLVGLAVQCVYYWGLCERAPKSPEAEEERQSKGPRLSTSLPARPVAVNPYSNPAFDPEPERSHWQHGQPWRASIQRPQATHLHPPLPDNRPPLAPRGELPPVRGQGWPRSYLSHRTQDRTQDQVPTQGQFSHPQFPSGAPPVRRDPRENLSDGSDEDTTYESALPSPGHRAIPRGAVPVLPYRSAATPAYPQSDYNTQMQVPRPQIRQQ</sequence>
<feature type="region of interest" description="Disordered" evidence="1">
    <location>
        <begin position="127"/>
        <end position="313"/>
    </location>
</feature>
<dbReference type="InParanoid" id="W5NCH9"/>
<reference evidence="3" key="3">
    <citation type="submission" date="2025-09" db="UniProtKB">
        <authorList>
            <consortium name="Ensembl"/>
        </authorList>
    </citation>
    <scope>IDENTIFICATION</scope>
</reference>
<dbReference type="HOGENOM" id="CLU_897033_0_0_1"/>
<feature type="compositionally biased region" description="Polar residues" evidence="1">
    <location>
        <begin position="226"/>
        <end position="238"/>
    </location>
</feature>
<evidence type="ECO:0000313" key="3">
    <source>
        <dbReference type="Ensembl" id="ENSLOCP00000018338.1"/>
    </source>
</evidence>
<dbReference type="Bgee" id="ENSLOCG00000014894">
    <property type="expression patterns" value="Expressed in intestine and 1 other cell type or tissue"/>
</dbReference>
<feature type="signal peptide" evidence="2">
    <location>
        <begin position="1"/>
        <end position="19"/>
    </location>
</feature>
<keyword evidence="4" id="KW-1185">Reference proteome</keyword>
<dbReference type="AlphaFoldDB" id="W5NCH9"/>
<reference evidence="4" key="1">
    <citation type="submission" date="2011-12" db="EMBL/GenBank/DDBJ databases">
        <title>The Draft Genome of Lepisosteus oculatus.</title>
        <authorList>
            <consortium name="The Broad Institute Genome Assembly &amp; Analysis Group"/>
            <consortium name="Computational R&amp;D Group"/>
            <consortium name="and Sequencing Platform"/>
            <person name="Di Palma F."/>
            <person name="Alfoldi J."/>
            <person name="Johnson J."/>
            <person name="Berlin A."/>
            <person name="Gnerre S."/>
            <person name="Jaffe D."/>
            <person name="MacCallum I."/>
            <person name="Young S."/>
            <person name="Walker B.J."/>
            <person name="Lander E.S."/>
            <person name="Lindblad-Toh K."/>
        </authorList>
    </citation>
    <scope>NUCLEOTIDE SEQUENCE [LARGE SCALE GENOMIC DNA]</scope>
</reference>
<dbReference type="Proteomes" id="UP000018468">
    <property type="component" value="Linkage group LG7"/>
</dbReference>
<evidence type="ECO:0000313" key="4">
    <source>
        <dbReference type="Proteomes" id="UP000018468"/>
    </source>
</evidence>
<evidence type="ECO:0000256" key="1">
    <source>
        <dbReference type="SAM" id="MobiDB-lite"/>
    </source>
</evidence>
<dbReference type="OrthoDB" id="9632766at2759"/>
<feature type="compositionally biased region" description="Polar residues" evidence="1">
    <location>
        <begin position="297"/>
        <end position="313"/>
    </location>
</feature>
<dbReference type="GeneID" id="107077889"/>
<feature type="compositionally biased region" description="Pro residues" evidence="1">
    <location>
        <begin position="188"/>
        <end position="198"/>
    </location>
</feature>
<dbReference type="STRING" id="7918.ENSLOCP00000018338"/>
<dbReference type="KEGG" id="loc:107077889"/>
<accession>W5NCH9</accession>
<dbReference type="Ensembl" id="ENSLOCT00000018370.1">
    <property type="protein sequence ID" value="ENSLOCP00000018338.1"/>
    <property type="gene ID" value="ENSLOCG00000014894.1"/>
</dbReference>
<name>W5NCH9_LEPOC</name>
<dbReference type="EMBL" id="AHAT01016799">
    <property type="status" value="NOT_ANNOTATED_CDS"/>
    <property type="molecule type" value="Genomic_DNA"/>
</dbReference>
<dbReference type="eggNOG" id="ENOG502TDRX">
    <property type="taxonomic scope" value="Eukaryota"/>
</dbReference>
<dbReference type="GeneTree" id="ENSGT00520000059318"/>
<evidence type="ECO:0000256" key="2">
    <source>
        <dbReference type="SAM" id="SignalP"/>
    </source>
</evidence>
<organism evidence="3 4">
    <name type="scientific">Lepisosteus oculatus</name>
    <name type="common">Spotted gar</name>
    <dbReference type="NCBI Taxonomy" id="7918"/>
    <lineage>
        <taxon>Eukaryota</taxon>
        <taxon>Metazoa</taxon>
        <taxon>Chordata</taxon>
        <taxon>Craniata</taxon>
        <taxon>Vertebrata</taxon>
        <taxon>Euteleostomi</taxon>
        <taxon>Actinopterygii</taxon>
        <taxon>Neopterygii</taxon>
        <taxon>Holostei</taxon>
        <taxon>Semionotiformes</taxon>
        <taxon>Lepisosteidae</taxon>
        <taxon>Lepisosteus</taxon>
    </lineage>
</organism>
<protein>
    <submittedName>
        <fullName evidence="3">Uncharacterized LOC107077889</fullName>
    </submittedName>
</protein>
<reference evidence="3" key="2">
    <citation type="submission" date="2025-08" db="UniProtKB">
        <authorList>
            <consortium name="Ensembl"/>
        </authorList>
    </citation>
    <scope>IDENTIFICATION</scope>
</reference>
<proteinExistence type="predicted"/>
<feature type="chain" id="PRO_5004867556" evidence="2">
    <location>
        <begin position="20"/>
        <end position="313"/>
    </location>
</feature>